<dbReference type="AlphaFoldDB" id="A0A9P0TSL4"/>
<dbReference type="CDD" id="cd00190">
    <property type="entry name" value="Tryp_SPc"/>
    <property type="match status" value="1"/>
</dbReference>
<sequence length="292" mass="31079">MQLLIVLALVSVTFGAGVPTWNTAYGYLTRFGIPEAERILKAEESINELEQVSRISGGVPAALGQYTYQAGIISEIKNTESRGMCGGSLVSATKVLTAAHCWYDGKNQAWKLTVVLGSVYLFKGGIRMETTDVQTHPHWSPLLIRNDVAIVTLPEKVVFSGTVAPIALPSEEQASETFVGAFAVASGYGITSNDEKVTTNQSLNHVRLRVITKAVCSMAFPFIIQESHLCTSGFGGVSTCGGDSGGPLVVGDGDSRILIGITSFGSSLGCQFGLPAAYTRVSSFLDFIKERL</sequence>
<evidence type="ECO:0000256" key="9">
    <source>
        <dbReference type="ARBA" id="ARBA00055534"/>
    </source>
</evidence>
<dbReference type="Proteomes" id="UP001152562">
    <property type="component" value="Unassembled WGS sequence"/>
</dbReference>
<dbReference type="SMART" id="SM00020">
    <property type="entry name" value="Tryp_SPc"/>
    <property type="match status" value="1"/>
</dbReference>
<keyword evidence="10" id="KW-1205">Fibrinolytic toxin</keyword>
<keyword evidence="4 11" id="KW-0645">Protease</keyword>
<dbReference type="PRINTS" id="PR00722">
    <property type="entry name" value="CHYMOTRYPSIN"/>
</dbReference>
<evidence type="ECO:0000259" key="13">
    <source>
        <dbReference type="PROSITE" id="PS50240"/>
    </source>
</evidence>
<dbReference type="InterPro" id="IPR009003">
    <property type="entry name" value="Peptidase_S1_PA"/>
</dbReference>
<dbReference type="InterPro" id="IPR050430">
    <property type="entry name" value="Peptidase_S1"/>
</dbReference>
<name>A0A9P0TSL4_PIEBR</name>
<evidence type="ECO:0000256" key="8">
    <source>
        <dbReference type="ARBA" id="ARBA00023240"/>
    </source>
</evidence>
<evidence type="ECO:0000313" key="15">
    <source>
        <dbReference type="Proteomes" id="UP001152562"/>
    </source>
</evidence>
<evidence type="ECO:0000256" key="5">
    <source>
        <dbReference type="ARBA" id="ARBA00022801"/>
    </source>
</evidence>
<protein>
    <recommendedName>
        <fullName evidence="13">Peptidase S1 domain-containing protein</fullName>
    </recommendedName>
</protein>
<comment type="caution">
    <text evidence="14">The sequence shown here is derived from an EMBL/GenBank/DDBJ whole genome shotgun (WGS) entry which is preliminary data.</text>
</comment>
<dbReference type="EMBL" id="CALOZG010000042">
    <property type="protein sequence ID" value="CAH4034612.1"/>
    <property type="molecule type" value="Genomic_DNA"/>
</dbReference>
<gene>
    <name evidence="14" type="ORF">PIBRA_LOCUS10778</name>
</gene>
<evidence type="ECO:0000256" key="7">
    <source>
        <dbReference type="ARBA" id="ARBA00023157"/>
    </source>
</evidence>
<dbReference type="InterPro" id="IPR018114">
    <property type="entry name" value="TRYPSIN_HIS"/>
</dbReference>
<proteinExistence type="inferred from homology"/>
<dbReference type="Gene3D" id="2.40.10.10">
    <property type="entry name" value="Trypsin-like serine proteases"/>
    <property type="match status" value="1"/>
</dbReference>
<dbReference type="InterPro" id="IPR001254">
    <property type="entry name" value="Trypsin_dom"/>
</dbReference>
<accession>A0A9P0TSL4</accession>
<evidence type="ECO:0000256" key="11">
    <source>
        <dbReference type="RuleBase" id="RU363034"/>
    </source>
</evidence>
<evidence type="ECO:0000256" key="1">
    <source>
        <dbReference type="ARBA" id="ARBA00004239"/>
    </source>
</evidence>
<keyword evidence="12" id="KW-0732">Signal</keyword>
<dbReference type="PROSITE" id="PS00134">
    <property type="entry name" value="TRYPSIN_HIS"/>
    <property type="match status" value="1"/>
</dbReference>
<evidence type="ECO:0000256" key="10">
    <source>
        <dbReference type="ARBA" id="ARBA00084094"/>
    </source>
</evidence>
<dbReference type="GO" id="GO:0090729">
    <property type="term" value="F:toxin activity"/>
    <property type="evidence" value="ECO:0007669"/>
    <property type="project" value="UniProtKB-KW"/>
</dbReference>
<dbReference type="OrthoDB" id="5565075at2759"/>
<evidence type="ECO:0000256" key="12">
    <source>
        <dbReference type="SAM" id="SignalP"/>
    </source>
</evidence>
<comment type="function">
    <text evidence="9">Fibrinolytic activity; shows preferential cleavage of Arg-Gly bonds in all three fibrinogen chains. Contact with the caterpillars causes severe bleeding, due the anticoagulant effect of the protein.</text>
</comment>
<keyword evidence="3" id="KW-0800">Toxin</keyword>
<dbReference type="GO" id="GO:0005576">
    <property type="term" value="C:extracellular region"/>
    <property type="evidence" value="ECO:0007669"/>
    <property type="project" value="UniProtKB-SubCell"/>
</dbReference>
<keyword evidence="15" id="KW-1185">Reference proteome</keyword>
<feature type="chain" id="PRO_5040176405" description="Peptidase S1 domain-containing protein" evidence="12">
    <location>
        <begin position="16"/>
        <end position="292"/>
    </location>
</feature>
<evidence type="ECO:0000313" key="14">
    <source>
        <dbReference type="EMBL" id="CAH4034612.1"/>
    </source>
</evidence>
<organism evidence="14 15">
    <name type="scientific">Pieris brassicae</name>
    <name type="common">White butterfly</name>
    <name type="synonym">Large white butterfly</name>
    <dbReference type="NCBI Taxonomy" id="7116"/>
    <lineage>
        <taxon>Eukaryota</taxon>
        <taxon>Metazoa</taxon>
        <taxon>Ecdysozoa</taxon>
        <taxon>Arthropoda</taxon>
        <taxon>Hexapoda</taxon>
        <taxon>Insecta</taxon>
        <taxon>Pterygota</taxon>
        <taxon>Neoptera</taxon>
        <taxon>Endopterygota</taxon>
        <taxon>Lepidoptera</taxon>
        <taxon>Glossata</taxon>
        <taxon>Ditrysia</taxon>
        <taxon>Papilionoidea</taxon>
        <taxon>Pieridae</taxon>
        <taxon>Pierinae</taxon>
        <taxon>Pieris</taxon>
    </lineage>
</organism>
<feature type="domain" description="Peptidase S1" evidence="13">
    <location>
        <begin position="55"/>
        <end position="292"/>
    </location>
</feature>
<keyword evidence="8" id="KW-1199">Hemostasis impairing toxin</keyword>
<comment type="subcellular location">
    <subcellularLocation>
        <location evidence="1">Secreted</location>
        <location evidence="1">Extracellular space</location>
    </subcellularLocation>
</comment>
<dbReference type="FunFam" id="2.40.10.10:FF:000068">
    <property type="entry name" value="transmembrane protease serine 2"/>
    <property type="match status" value="1"/>
</dbReference>
<keyword evidence="6 11" id="KW-0720">Serine protease</keyword>
<dbReference type="PROSITE" id="PS50240">
    <property type="entry name" value="TRYPSIN_DOM"/>
    <property type="match status" value="1"/>
</dbReference>
<dbReference type="InterPro" id="IPR033116">
    <property type="entry name" value="TRYPSIN_SER"/>
</dbReference>
<evidence type="ECO:0000256" key="6">
    <source>
        <dbReference type="ARBA" id="ARBA00022825"/>
    </source>
</evidence>
<dbReference type="SUPFAM" id="SSF50494">
    <property type="entry name" value="Trypsin-like serine proteases"/>
    <property type="match status" value="1"/>
</dbReference>
<dbReference type="GO" id="GO:0004252">
    <property type="term" value="F:serine-type endopeptidase activity"/>
    <property type="evidence" value="ECO:0007669"/>
    <property type="project" value="InterPro"/>
</dbReference>
<dbReference type="PANTHER" id="PTHR24276:SF98">
    <property type="entry name" value="FI18310P1-RELATED"/>
    <property type="match status" value="1"/>
</dbReference>
<comment type="similarity">
    <text evidence="2">Belongs to the peptidase S1 family.</text>
</comment>
<evidence type="ECO:0000256" key="3">
    <source>
        <dbReference type="ARBA" id="ARBA00022656"/>
    </source>
</evidence>
<feature type="signal peptide" evidence="12">
    <location>
        <begin position="1"/>
        <end position="15"/>
    </location>
</feature>
<evidence type="ECO:0000256" key="4">
    <source>
        <dbReference type="ARBA" id="ARBA00022670"/>
    </source>
</evidence>
<dbReference type="Pfam" id="PF00089">
    <property type="entry name" value="Trypsin"/>
    <property type="match status" value="1"/>
</dbReference>
<dbReference type="InterPro" id="IPR001314">
    <property type="entry name" value="Peptidase_S1A"/>
</dbReference>
<reference evidence="14" key="1">
    <citation type="submission" date="2022-05" db="EMBL/GenBank/DDBJ databases">
        <authorList>
            <person name="Okamura Y."/>
        </authorList>
    </citation>
    <scope>NUCLEOTIDE SEQUENCE</scope>
</reference>
<dbReference type="GO" id="GO:0006508">
    <property type="term" value="P:proteolysis"/>
    <property type="evidence" value="ECO:0007669"/>
    <property type="project" value="UniProtKB-KW"/>
</dbReference>
<dbReference type="InterPro" id="IPR043504">
    <property type="entry name" value="Peptidase_S1_PA_chymotrypsin"/>
</dbReference>
<dbReference type="PROSITE" id="PS00135">
    <property type="entry name" value="TRYPSIN_SER"/>
    <property type="match status" value="1"/>
</dbReference>
<keyword evidence="5 11" id="KW-0378">Hydrolase</keyword>
<evidence type="ECO:0000256" key="2">
    <source>
        <dbReference type="ARBA" id="ARBA00007664"/>
    </source>
</evidence>
<dbReference type="PANTHER" id="PTHR24276">
    <property type="entry name" value="POLYSERASE-RELATED"/>
    <property type="match status" value="1"/>
</dbReference>
<keyword evidence="7" id="KW-1015">Disulfide bond</keyword>